<evidence type="ECO:0000313" key="2">
    <source>
        <dbReference type="Proteomes" id="UP000790347"/>
    </source>
</evidence>
<gene>
    <name evidence="1" type="ORF">DERF_013801</name>
</gene>
<protein>
    <submittedName>
        <fullName evidence="1">Uncharacterized protein</fullName>
    </submittedName>
</protein>
<dbReference type="Proteomes" id="UP000790347">
    <property type="component" value="Unassembled WGS sequence"/>
</dbReference>
<dbReference type="EMBL" id="ASGP02000007">
    <property type="protein sequence ID" value="KAH9497846.1"/>
    <property type="molecule type" value="Genomic_DNA"/>
</dbReference>
<organism evidence="1 2">
    <name type="scientific">Dermatophagoides farinae</name>
    <name type="common">American house dust mite</name>
    <dbReference type="NCBI Taxonomy" id="6954"/>
    <lineage>
        <taxon>Eukaryota</taxon>
        <taxon>Metazoa</taxon>
        <taxon>Ecdysozoa</taxon>
        <taxon>Arthropoda</taxon>
        <taxon>Chelicerata</taxon>
        <taxon>Arachnida</taxon>
        <taxon>Acari</taxon>
        <taxon>Acariformes</taxon>
        <taxon>Sarcoptiformes</taxon>
        <taxon>Astigmata</taxon>
        <taxon>Psoroptidia</taxon>
        <taxon>Analgoidea</taxon>
        <taxon>Pyroglyphidae</taxon>
        <taxon>Dermatophagoidinae</taxon>
        <taxon>Dermatophagoides</taxon>
    </lineage>
</organism>
<reference evidence="1" key="1">
    <citation type="submission" date="2013-05" db="EMBL/GenBank/DDBJ databases">
        <authorList>
            <person name="Yim A.K.Y."/>
            <person name="Chan T.F."/>
            <person name="Ji K.M."/>
            <person name="Liu X.Y."/>
            <person name="Zhou J.W."/>
            <person name="Li R.Q."/>
            <person name="Yang K.Y."/>
            <person name="Li J."/>
            <person name="Li M."/>
            <person name="Law P.T.W."/>
            <person name="Wu Y.L."/>
            <person name="Cai Z.L."/>
            <person name="Qin H."/>
            <person name="Bao Y."/>
            <person name="Leung R.K.K."/>
            <person name="Ng P.K.S."/>
            <person name="Zou J."/>
            <person name="Zhong X.J."/>
            <person name="Ran P.X."/>
            <person name="Zhong N.S."/>
            <person name="Liu Z.G."/>
            <person name="Tsui S.K.W."/>
        </authorList>
    </citation>
    <scope>NUCLEOTIDE SEQUENCE</scope>
    <source>
        <strain evidence="1">Derf</strain>
        <tissue evidence="1">Whole organism</tissue>
    </source>
</reference>
<name>A0A922HQY6_DERFA</name>
<comment type="caution">
    <text evidence="1">The sequence shown here is derived from an EMBL/GenBank/DDBJ whole genome shotgun (WGS) entry which is preliminary data.</text>
</comment>
<evidence type="ECO:0000313" key="1">
    <source>
        <dbReference type="EMBL" id="KAH9497846.1"/>
    </source>
</evidence>
<accession>A0A922HQY6</accession>
<sequence>MMDRCKFDHRQSFTFEGKRKSFLLRLGRSIVQLTTTTTTTVIFQGLELEKEKSGQVPIYLVLDKFLEISNVFDEIYSTPG</sequence>
<dbReference type="AlphaFoldDB" id="A0A922HQY6"/>
<keyword evidence="2" id="KW-1185">Reference proteome</keyword>
<proteinExistence type="predicted"/>
<reference evidence="1" key="2">
    <citation type="journal article" date="2022" name="Res Sq">
        <title>Comparative Genomics Reveals Insights into the Divergent Evolution of Astigmatic Mites and Household Pest Adaptations.</title>
        <authorList>
            <person name="Xiong Q."/>
            <person name="Wan A.T.-Y."/>
            <person name="Liu X.-Y."/>
            <person name="Fung C.S.-H."/>
            <person name="Xiao X."/>
            <person name="Malainual N."/>
            <person name="Hou J."/>
            <person name="Wang L."/>
            <person name="Wang M."/>
            <person name="Yang K."/>
            <person name="Cui Y."/>
            <person name="Leung E."/>
            <person name="Nong W."/>
            <person name="Shin S.-K."/>
            <person name="Au S."/>
            <person name="Jeong K.Y."/>
            <person name="Chew F.T."/>
            <person name="Hui J."/>
            <person name="Leung T.F."/>
            <person name="Tungtrongchitr A."/>
            <person name="Zhong N."/>
            <person name="Liu Z."/>
            <person name="Tsui S."/>
        </authorList>
    </citation>
    <scope>NUCLEOTIDE SEQUENCE</scope>
    <source>
        <strain evidence="1">Derf</strain>
        <tissue evidence="1">Whole organism</tissue>
    </source>
</reference>